<dbReference type="InterPro" id="IPR041623">
    <property type="entry name" value="NOG1_N"/>
</dbReference>
<dbReference type="Gene3D" id="1.20.120.1190">
    <property type="match status" value="1"/>
</dbReference>
<evidence type="ECO:0000259" key="1">
    <source>
        <dbReference type="Pfam" id="PF17835"/>
    </source>
</evidence>
<dbReference type="PANTHER" id="PTHR45759">
    <property type="entry name" value="NUCLEOLAR GTP-BINDING PROTEIN 1"/>
    <property type="match status" value="1"/>
</dbReference>
<accession>A0A0H5BLN0</accession>
<keyword evidence="2" id="KW-0542">Nucleomorph</keyword>
<dbReference type="GO" id="GO:0004386">
    <property type="term" value="F:helicase activity"/>
    <property type="evidence" value="ECO:0007669"/>
    <property type="project" value="UniProtKB-KW"/>
</dbReference>
<sequence length="312" mass="37285">MIHHNFYKYKSIYKIIIKRLYSKVSKKSNKKWKLSRIINFYVKKIKILCMVSMNVFSEIITQLPKPWISHSLHSDLLDISINRHHLTKALKILKKLNYTIEKLSLDYTNIIKNANTGKRTYLIFLSFKGMIKKLIYKNRNALKYLGYANFIISKMPQFEISDKTVIILVNKLKVSRFYDNGVKKLPKFVLFNNLRIKKNYFLHCCKLSKILIDESNLLYSYKINYFILLFSLLAFYRKQELIVIINIKNSYKYKFIIFYNSINHKKWGLRVLIYLSFLKNISAKEVNISLCSIAKFFERSLNHCLIHQFIIP</sequence>
<dbReference type="AlphaFoldDB" id="A0A0H5BLN0"/>
<dbReference type="Pfam" id="PF17835">
    <property type="entry name" value="NOG1_N"/>
    <property type="match status" value="1"/>
</dbReference>
<proteinExistence type="predicted"/>
<geneLocation type="nucleomorph" evidence="2"/>
<reference evidence="2" key="1">
    <citation type="journal article" date="2015" name="Genome Biol. Evol.">
        <title>Nucleomorph Genome Sequences of Two Chlorarachniophytes, Amorphochlora amoebiformis and Lotharella vacuolata.</title>
        <authorList>
            <person name="Suzuki S."/>
            <person name="Shirato S."/>
            <person name="Hirakawa Y."/>
            <person name="Ishida K."/>
        </authorList>
    </citation>
    <scope>NUCLEOTIDE SEQUENCE</scope>
    <source>
        <strain evidence="2">CCMP2058</strain>
    </source>
</reference>
<dbReference type="EMBL" id="AB996603">
    <property type="protein sequence ID" value="BAS01857.1"/>
    <property type="molecule type" value="Genomic_DNA"/>
</dbReference>
<keyword evidence="2" id="KW-0347">Helicase</keyword>
<evidence type="ECO:0000313" key="2">
    <source>
        <dbReference type="EMBL" id="BAS01857.1"/>
    </source>
</evidence>
<keyword evidence="2" id="KW-0547">Nucleotide-binding</keyword>
<feature type="domain" description="NOG1 N-terminal helical" evidence="1">
    <location>
        <begin position="12"/>
        <end position="156"/>
    </location>
</feature>
<protein>
    <submittedName>
        <fullName evidence="2">RNA helicase</fullName>
    </submittedName>
</protein>
<organism evidence="2">
    <name type="scientific">Amorphochlora amoebiformis</name>
    <dbReference type="NCBI Taxonomy" id="1561963"/>
    <lineage>
        <taxon>Eukaryota</taxon>
        <taxon>Sar</taxon>
        <taxon>Rhizaria</taxon>
        <taxon>Cercozoa</taxon>
        <taxon>Chlorarachniophyceae</taxon>
        <taxon>Amorphochlora</taxon>
    </lineage>
</organism>
<name>A0A0H5BLN0_9EUKA</name>
<gene>
    <name evidence="2" type="primary">ngp1</name>
</gene>
<keyword evidence="2" id="KW-0378">Hydrolase</keyword>
<keyword evidence="2" id="KW-0067">ATP-binding</keyword>